<dbReference type="EMBL" id="CAADFZ010000048">
    <property type="protein sequence ID" value="VFK64588.1"/>
    <property type="molecule type" value="Genomic_DNA"/>
</dbReference>
<feature type="transmembrane region" description="Helical" evidence="1">
    <location>
        <begin position="28"/>
        <end position="54"/>
    </location>
</feature>
<evidence type="ECO:0000256" key="1">
    <source>
        <dbReference type="SAM" id="Phobius"/>
    </source>
</evidence>
<organism evidence="3">
    <name type="scientific">Candidatus Kentrum sp. UNK</name>
    <dbReference type="NCBI Taxonomy" id="2126344"/>
    <lineage>
        <taxon>Bacteria</taxon>
        <taxon>Pseudomonadati</taxon>
        <taxon>Pseudomonadota</taxon>
        <taxon>Gammaproteobacteria</taxon>
        <taxon>Candidatus Kentrum</taxon>
    </lineage>
</organism>
<name>A0A451AYM7_9GAMM</name>
<proteinExistence type="predicted"/>
<reference evidence="3" key="1">
    <citation type="submission" date="2019-02" db="EMBL/GenBank/DDBJ databases">
        <authorList>
            <person name="Gruber-Vodicka R. H."/>
            <person name="Seah K. B. B."/>
        </authorList>
    </citation>
    <scope>NUCLEOTIDE SEQUENCE</scope>
    <source>
        <strain evidence="3">BECK_BY19</strain>
        <strain evidence="2">BECK_BY8</strain>
    </source>
</reference>
<dbReference type="AlphaFoldDB" id="A0A451AYM7"/>
<accession>A0A451AYM7</accession>
<feature type="transmembrane region" description="Helical" evidence="1">
    <location>
        <begin position="74"/>
        <end position="95"/>
    </location>
</feature>
<sequence length="129" mass="13883">MTNIKLIGNLWFRLDRVRNKSMSEMQQGLSLAVVGIAAVFAALIVTGLVVIIISRLTKDKPAVPAAKAAPLPDVAYAGVDKHVLVLLAAAATVAVKRPVRIRRVRFVTHRHASSTWATAGRADHAQESL</sequence>
<keyword evidence="1" id="KW-0472">Membrane</keyword>
<keyword evidence="1" id="KW-0812">Transmembrane</keyword>
<protein>
    <submittedName>
        <fullName evidence="3">Oxaloacetate decarboxylase, gamma chain</fullName>
    </submittedName>
</protein>
<gene>
    <name evidence="2" type="ORF">BECKUNK1418G_GA0071005_10488</name>
    <name evidence="3" type="ORF">BECKUNK1418H_GA0071006_10528</name>
</gene>
<evidence type="ECO:0000313" key="2">
    <source>
        <dbReference type="EMBL" id="VFK64588.1"/>
    </source>
</evidence>
<dbReference type="EMBL" id="CAADGD010000052">
    <property type="protein sequence ID" value="VFK71146.1"/>
    <property type="molecule type" value="Genomic_DNA"/>
</dbReference>
<evidence type="ECO:0000313" key="3">
    <source>
        <dbReference type="EMBL" id="VFK71146.1"/>
    </source>
</evidence>
<keyword evidence="1" id="KW-1133">Transmembrane helix</keyword>